<dbReference type="PANTHER" id="PTHR10174:SF224">
    <property type="entry name" value="RETINOL-BINDING PROTEIN PINTA"/>
    <property type="match status" value="1"/>
</dbReference>
<dbReference type="InterPro" id="IPR011074">
    <property type="entry name" value="CRAL/TRIO_N_dom"/>
</dbReference>
<dbReference type="InterPro" id="IPR036865">
    <property type="entry name" value="CRAL-TRIO_dom_sf"/>
</dbReference>
<dbReference type="SMART" id="SM01100">
    <property type="entry name" value="CRAL_TRIO_N"/>
    <property type="match status" value="1"/>
</dbReference>
<dbReference type="GO" id="GO:0016020">
    <property type="term" value="C:membrane"/>
    <property type="evidence" value="ECO:0007669"/>
    <property type="project" value="TreeGrafter"/>
</dbReference>
<dbReference type="Gene3D" id="1.20.5.1200">
    <property type="entry name" value="Alpha-tocopherol transfer"/>
    <property type="match status" value="1"/>
</dbReference>
<dbReference type="SUPFAM" id="SSF46938">
    <property type="entry name" value="CRAL/TRIO N-terminal domain"/>
    <property type="match status" value="1"/>
</dbReference>
<protein>
    <recommendedName>
        <fullName evidence="1">CRAL-TRIO domain-containing protein</fullName>
    </recommendedName>
</protein>
<dbReference type="Gene3D" id="3.40.525.10">
    <property type="entry name" value="CRAL-TRIO lipid binding domain"/>
    <property type="match status" value="1"/>
</dbReference>
<comment type="caution">
    <text evidence="2">The sequence shown here is derived from an EMBL/GenBank/DDBJ whole genome shotgun (WGS) entry which is preliminary data.</text>
</comment>
<evidence type="ECO:0000313" key="2">
    <source>
        <dbReference type="EMBL" id="KAK8734205.1"/>
    </source>
</evidence>
<organism evidence="2 3">
    <name type="scientific">Cherax quadricarinatus</name>
    <name type="common">Australian red claw crayfish</name>
    <dbReference type="NCBI Taxonomy" id="27406"/>
    <lineage>
        <taxon>Eukaryota</taxon>
        <taxon>Metazoa</taxon>
        <taxon>Ecdysozoa</taxon>
        <taxon>Arthropoda</taxon>
        <taxon>Crustacea</taxon>
        <taxon>Multicrustacea</taxon>
        <taxon>Malacostraca</taxon>
        <taxon>Eumalacostraca</taxon>
        <taxon>Eucarida</taxon>
        <taxon>Decapoda</taxon>
        <taxon>Pleocyemata</taxon>
        <taxon>Astacidea</taxon>
        <taxon>Parastacoidea</taxon>
        <taxon>Parastacidae</taxon>
        <taxon>Cherax</taxon>
    </lineage>
</organism>
<dbReference type="Proteomes" id="UP001445076">
    <property type="component" value="Unassembled WGS sequence"/>
</dbReference>
<gene>
    <name evidence="2" type="ORF">OTU49_006058</name>
</gene>
<dbReference type="InterPro" id="IPR036273">
    <property type="entry name" value="CRAL/TRIO_N_dom_sf"/>
</dbReference>
<accession>A0AAW0WPN4</accession>
<dbReference type="AlphaFoldDB" id="A0AAW0WPN4"/>
<dbReference type="GO" id="GO:1902936">
    <property type="term" value="F:phosphatidylinositol bisphosphate binding"/>
    <property type="evidence" value="ECO:0007669"/>
    <property type="project" value="TreeGrafter"/>
</dbReference>
<dbReference type="EMBL" id="JARKIK010000051">
    <property type="protein sequence ID" value="KAK8734205.1"/>
    <property type="molecule type" value="Genomic_DNA"/>
</dbReference>
<feature type="non-terminal residue" evidence="2">
    <location>
        <position position="1"/>
    </location>
</feature>
<proteinExistence type="predicted"/>
<name>A0AAW0WPN4_CHEQU</name>
<dbReference type="PANTHER" id="PTHR10174">
    <property type="entry name" value="ALPHA-TOCOPHEROL TRANSFER PROTEIN-RELATED"/>
    <property type="match status" value="1"/>
</dbReference>
<dbReference type="SMART" id="SM00516">
    <property type="entry name" value="SEC14"/>
    <property type="match status" value="1"/>
</dbReference>
<dbReference type="PROSITE" id="PS50191">
    <property type="entry name" value="CRAL_TRIO"/>
    <property type="match status" value="1"/>
</dbReference>
<evidence type="ECO:0000259" key="1">
    <source>
        <dbReference type="PROSITE" id="PS50191"/>
    </source>
</evidence>
<feature type="domain" description="CRAL-TRIO" evidence="1">
    <location>
        <begin position="107"/>
        <end position="273"/>
    </location>
</feature>
<reference evidence="2 3" key="1">
    <citation type="journal article" date="2024" name="BMC Genomics">
        <title>Genome assembly of redclaw crayfish (Cherax quadricarinatus) provides insights into its immune adaptation and hypoxia tolerance.</title>
        <authorList>
            <person name="Liu Z."/>
            <person name="Zheng J."/>
            <person name="Li H."/>
            <person name="Fang K."/>
            <person name="Wang S."/>
            <person name="He J."/>
            <person name="Zhou D."/>
            <person name="Weng S."/>
            <person name="Chi M."/>
            <person name="Gu Z."/>
            <person name="He J."/>
            <person name="Li F."/>
            <person name="Wang M."/>
        </authorList>
    </citation>
    <scope>NUCLEOTIDE SEQUENCE [LARGE SCALE GENOMIC DNA]</scope>
    <source>
        <strain evidence="2">ZL_2023a</strain>
    </source>
</reference>
<dbReference type="Pfam" id="PF00650">
    <property type="entry name" value="CRAL_TRIO"/>
    <property type="match status" value="1"/>
</dbReference>
<sequence length="326" mass="37718">DCTFSGDRVALVAVKMVGEYVCTLSEELLQRAKEEINEVPERRADDIEHIRDWLKHQPHITARLDDWTILRFLRGCKFSLQRTKEKLDMFYTCKTLCPEWYKNRDPQDKKIRAILELGIMLPLPGYDHLGRKVFIGRWGAYDPKEVSVDDVNRASIMISDIMADEDEQCTITGSVMVGDSEGMTMAHVAAFTPSLIKKSMVLWQEGYPMRPKGLHYINTPAAFDTVFNIFKSFMKEKMRKRVHIHGTDMESLYRHVPKSVLPVEYGGTNGTIEEITKYWIERLDARRDWLLEDEKYVVDESKRPGKAKTSAELFGLEGSFRKLNVD</sequence>
<dbReference type="Gene3D" id="1.10.8.20">
    <property type="entry name" value="N-terminal domain of phosphatidylinositol transfer protein sec14p"/>
    <property type="match status" value="1"/>
</dbReference>
<dbReference type="InterPro" id="IPR001251">
    <property type="entry name" value="CRAL-TRIO_dom"/>
</dbReference>
<dbReference type="CDD" id="cd00170">
    <property type="entry name" value="SEC14"/>
    <property type="match status" value="1"/>
</dbReference>
<keyword evidence="3" id="KW-1185">Reference proteome</keyword>
<dbReference type="PRINTS" id="PR00180">
    <property type="entry name" value="CRETINALDHBP"/>
</dbReference>
<dbReference type="SUPFAM" id="SSF52087">
    <property type="entry name" value="CRAL/TRIO domain"/>
    <property type="match status" value="1"/>
</dbReference>
<evidence type="ECO:0000313" key="3">
    <source>
        <dbReference type="Proteomes" id="UP001445076"/>
    </source>
</evidence>